<sequence length="187" mass="21278">MNSRYKKISEEIINKNPWWEYKRDVIELSDGSEGEYFYGVSNGGALTVPILDDGRLVLVSQYRYLVDQISLEFPCGRIEDNESPQIAAERELLEESGYGSSNFMKLGIFYGSVSYVKSPMHVFLADELVHKAGPQVTARETTEVIYRRVDEFEEMIRRGEIFDGSTLSAWSLARPHVIARIANLKVA</sequence>
<organism evidence="4 5">
    <name type="scientific">Candidatus Magasanikbacteria bacterium RIFOXYD2_FULL_41_14</name>
    <dbReference type="NCBI Taxonomy" id="1798709"/>
    <lineage>
        <taxon>Bacteria</taxon>
        <taxon>Candidatus Magasanikiibacteriota</taxon>
    </lineage>
</organism>
<dbReference type="GO" id="GO:0016787">
    <property type="term" value="F:hydrolase activity"/>
    <property type="evidence" value="ECO:0007669"/>
    <property type="project" value="UniProtKB-KW"/>
</dbReference>
<dbReference type="Gene3D" id="3.90.79.10">
    <property type="entry name" value="Nucleoside Triphosphate Pyrophosphohydrolase"/>
    <property type="match status" value="1"/>
</dbReference>
<dbReference type="PROSITE" id="PS00893">
    <property type="entry name" value="NUDIX_BOX"/>
    <property type="match status" value="1"/>
</dbReference>
<dbReference type="Pfam" id="PF00293">
    <property type="entry name" value="NUDIX"/>
    <property type="match status" value="1"/>
</dbReference>
<dbReference type="AlphaFoldDB" id="A0A1F6PD46"/>
<dbReference type="GO" id="GO:0005829">
    <property type="term" value="C:cytosol"/>
    <property type="evidence" value="ECO:0007669"/>
    <property type="project" value="TreeGrafter"/>
</dbReference>
<dbReference type="PANTHER" id="PTHR11839:SF18">
    <property type="entry name" value="NUDIX HYDROLASE DOMAIN-CONTAINING PROTEIN"/>
    <property type="match status" value="1"/>
</dbReference>
<protein>
    <recommendedName>
        <fullName evidence="3">Nudix hydrolase domain-containing protein</fullName>
    </recommendedName>
</protein>
<dbReference type="Proteomes" id="UP000178254">
    <property type="component" value="Unassembled WGS sequence"/>
</dbReference>
<dbReference type="PANTHER" id="PTHR11839">
    <property type="entry name" value="UDP/ADP-SUGAR PYROPHOSPHATASE"/>
    <property type="match status" value="1"/>
</dbReference>
<dbReference type="STRING" id="1798709.A2538_03900"/>
<accession>A0A1F6PD46</accession>
<comment type="cofactor">
    <cofactor evidence="1">
        <name>Mg(2+)</name>
        <dbReference type="ChEBI" id="CHEBI:18420"/>
    </cofactor>
</comment>
<reference evidence="4 5" key="1">
    <citation type="journal article" date="2016" name="Nat. Commun.">
        <title>Thousands of microbial genomes shed light on interconnected biogeochemical processes in an aquifer system.</title>
        <authorList>
            <person name="Anantharaman K."/>
            <person name="Brown C.T."/>
            <person name="Hug L.A."/>
            <person name="Sharon I."/>
            <person name="Castelle C.J."/>
            <person name="Probst A.J."/>
            <person name="Thomas B.C."/>
            <person name="Singh A."/>
            <person name="Wilkins M.J."/>
            <person name="Karaoz U."/>
            <person name="Brodie E.L."/>
            <person name="Williams K.H."/>
            <person name="Hubbard S.S."/>
            <person name="Banfield J.F."/>
        </authorList>
    </citation>
    <scope>NUCLEOTIDE SEQUENCE [LARGE SCALE GENOMIC DNA]</scope>
</reference>
<proteinExistence type="predicted"/>
<evidence type="ECO:0000313" key="5">
    <source>
        <dbReference type="Proteomes" id="UP000178254"/>
    </source>
</evidence>
<name>A0A1F6PD46_9BACT</name>
<dbReference type="GO" id="GO:0006753">
    <property type="term" value="P:nucleoside phosphate metabolic process"/>
    <property type="evidence" value="ECO:0007669"/>
    <property type="project" value="TreeGrafter"/>
</dbReference>
<dbReference type="EMBL" id="MFRE01000015">
    <property type="protein sequence ID" value="OGH93980.1"/>
    <property type="molecule type" value="Genomic_DNA"/>
</dbReference>
<dbReference type="GO" id="GO:0019693">
    <property type="term" value="P:ribose phosphate metabolic process"/>
    <property type="evidence" value="ECO:0007669"/>
    <property type="project" value="TreeGrafter"/>
</dbReference>
<evidence type="ECO:0000256" key="1">
    <source>
        <dbReference type="ARBA" id="ARBA00001946"/>
    </source>
</evidence>
<keyword evidence="2" id="KW-0378">Hydrolase</keyword>
<feature type="domain" description="Nudix hydrolase" evidence="3">
    <location>
        <begin position="37"/>
        <end position="169"/>
    </location>
</feature>
<dbReference type="InterPro" id="IPR000086">
    <property type="entry name" value="NUDIX_hydrolase_dom"/>
</dbReference>
<comment type="caution">
    <text evidence="4">The sequence shown here is derived from an EMBL/GenBank/DDBJ whole genome shotgun (WGS) entry which is preliminary data.</text>
</comment>
<dbReference type="SUPFAM" id="SSF55811">
    <property type="entry name" value="Nudix"/>
    <property type="match status" value="1"/>
</dbReference>
<dbReference type="InterPro" id="IPR020084">
    <property type="entry name" value="NUDIX_hydrolase_CS"/>
</dbReference>
<dbReference type="InterPro" id="IPR015797">
    <property type="entry name" value="NUDIX_hydrolase-like_dom_sf"/>
</dbReference>
<dbReference type="PROSITE" id="PS51462">
    <property type="entry name" value="NUDIX"/>
    <property type="match status" value="1"/>
</dbReference>
<evidence type="ECO:0000313" key="4">
    <source>
        <dbReference type="EMBL" id="OGH93980.1"/>
    </source>
</evidence>
<dbReference type="CDD" id="cd03424">
    <property type="entry name" value="NUDIX_ADPRase_Nudt5_UGPPase_Nudt14"/>
    <property type="match status" value="1"/>
</dbReference>
<evidence type="ECO:0000256" key="2">
    <source>
        <dbReference type="ARBA" id="ARBA00022801"/>
    </source>
</evidence>
<gene>
    <name evidence="4" type="ORF">A2538_03900</name>
</gene>
<evidence type="ECO:0000259" key="3">
    <source>
        <dbReference type="PROSITE" id="PS51462"/>
    </source>
</evidence>